<dbReference type="AlphaFoldDB" id="A0A0F8YBE6"/>
<reference evidence="1" key="1">
    <citation type="journal article" date="2015" name="Nature">
        <title>Complex archaea that bridge the gap between prokaryotes and eukaryotes.</title>
        <authorList>
            <person name="Spang A."/>
            <person name="Saw J.H."/>
            <person name="Jorgensen S.L."/>
            <person name="Zaremba-Niedzwiedzka K."/>
            <person name="Martijn J."/>
            <person name="Lind A.E."/>
            <person name="van Eijk R."/>
            <person name="Schleper C."/>
            <person name="Guy L."/>
            <person name="Ettema T.J."/>
        </authorList>
    </citation>
    <scope>NUCLEOTIDE SEQUENCE</scope>
</reference>
<organism evidence="1">
    <name type="scientific">marine sediment metagenome</name>
    <dbReference type="NCBI Taxonomy" id="412755"/>
    <lineage>
        <taxon>unclassified sequences</taxon>
        <taxon>metagenomes</taxon>
        <taxon>ecological metagenomes</taxon>
    </lineage>
</organism>
<evidence type="ECO:0000313" key="1">
    <source>
        <dbReference type="EMBL" id="KKK78792.1"/>
    </source>
</evidence>
<protein>
    <submittedName>
        <fullName evidence="1">Uncharacterized protein</fullName>
    </submittedName>
</protein>
<gene>
    <name evidence="1" type="ORF">LCGC14_2840040</name>
</gene>
<name>A0A0F8YBE6_9ZZZZ</name>
<accession>A0A0F8YBE6</accession>
<comment type="caution">
    <text evidence="1">The sequence shown here is derived from an EMBL/GenBank/DDBJ whole genome shotgun (WGS) entry which is preliminary data.</text>
</comment>
<dbReference type="EMBL" id="LAZR01054329">
    <property type="protein sequence ID" value="KKK78792.1"/>
    <property type="molecule type" value="Genomic_DNA"/>
</dbReference>
<sequence length="33" mass="3391">NGVEPVPSELAGAAAMEFFAGDLDHDVSRMASV</sequence>
<proteinExistence type="predicted"/>
<feature type="non-terminal residue" evidence="1">
    <location>
        <position position="1"/>
    </location>
</feature>